<dbReference type="InterPro" id="IPR017441">
    <property type="entry name" value="Protein_kinase_ATP_BS"/>
</dbReference>
<accession>A0A218Y1R9</accession>
<feature type="domain" description="Protein kinase" evidence="11">
    <location>
        <begin position="354"/>
        <end position="613"/>
    </location>
</feature>
<dbReference type="PROSITE" id="PS51450">
    <property type="entry name" value="LRR"/>
    <property type="match status" value="1"/>
</dbReference>
<evidence type="ECO:0000256" key="8">
    <source>
        <dbReference type="SAM" id="MobiDB-lite"/>
    </source>
</evidence>
<dbReference type="AlphaFoldDB" id="A0A218Y1R9"/>
<dbReference type="SUPFAM" id="SSF56112">
    <property type="entry name" value="Protein kinase-like (PK-like)"/>
    <property type="match status" value="1"/>
</dbReference>
<gene>
    <name evidence="12" type="ORF">CDL15_Pgr014785</name>
    <name evidence="13" type="ORF">CRG98_020519</name>
</gene>
<dbReference type="Proteomes" id="UP000233551">
    <property type="component" value="Unassembled WGS sequence"/>
</dbReference>
<dbReference type="GO" id="GO:0005524">
    <property type="term" value="F:ATP binding"/>
    <property type="evidence" value="ECO:0007669"/>
    <property type="project" value="UniProtKB-UniRule"/>
</dbReference>
<dbReference type="Gene3D" id="3.30.200.20">
    <property type="entry name" value="Phosphorylase Kinase, domain 1"/>
    <property type="match status" value="1"/>
</dbReference>
<dbReference type="PROSITE" id="PS50011">
    <property type="entry name" value="PROTEIN_KINASE_DOM"/>
    <property type="match status" value="1"/>
</dbReference>
<protein>
    <recommendedName>
        <fullName evidence="11">Protein kinase domain-containing protein</fullName>
    </recommendedName>
</protein>
<feature type="region of interest" description="Disordered" evidence="8">
    <location>
        <begin position="281"/>
        <end position="320"/>
    </location>
</feature>
<evidence type="ECO:0000256" key="3">
    <source>
        <dbReference type="ARBA" id="ARBA00022692"/>
    </source>
</evidence>
<dbReference type="GeneID" id="116189533"/>
<dbReference type="GO" id="GO:0016020">
    <property type="term" value="C:membrane"/>
    <property type="evidence" value="ECO:0007669"/>
    <property type="project" value="UniProtKB-SubCell"/>
</dbReference>
<name>A0A218Y1R9_PUNGR</name>
<proteinExistence type="predicted"/>
<dbReference type="STRING" id="22663.A0A218Y1R9"/>
<reference evidence="12" key="2">
    <citation type="submission" date="2017-06" db="EMBL/GenBank/DDBJ databases">
        <title>The pomegranate genome and the genomics of punicalagin biosynthesis.</title>
        <authorList>
            <person name="Xu C."/>
        </authorList>
    </citation>
    <scope>NUCLEOTIDE SEQUENCE [LARGE SCALE GENOMIC DNA]</scope>
    <source>
        <tissue evidence="12">Fresh leaf</tissue>
    </source>
</reference>
<evidence type="ECO:0000313" key="14">
    <source>
        <dbReference type="Proteomes" id="UP000197138"/>
    </source>
</evidence>
<dbReference type="InterPro" id="IPR000719">
    <property type="entry name" value="Prot_kinase_dom"/>
</dbReference>
<reference evidence="13 15" key="3">
    <citation type="submission" date="2017-11" db="EMBL/GenBank/DDBJ databases">
        <title>De-novo sequencing of pomegranate (Punica granatum L.) genome.</title>
        <authorList>
            <person name="Akparov Z."/>
            <person name="Amiraslanov A."/>
            <person name="Hajiyeva S."/>
            <person name="Abbasov M."/>
            <person name="Kaur K."/>
            <person name="Hamwieh A."/>
            <person name="Solovyev V."/>
            <person name="Salamov A."/>
            <person name="Braich B."/>
            <person name="Kosarev P."/>
            <person name="Mahmoud A."/>
            <person name="Hajiyev E."/>
            <person name="Babayeva S."/>
            <person name="Izzatullayeva V."/>
            <person name="Mammadov A."/>
            <person name="Mammadov A."/>
            <person name="Sharifova S."/>
            <person name="Ojaghi J."/>
            <person name="Eynullazada K."/>
            <person name="Bayramov B."/>
            <person name="Abdulazimova A."/>
            <person name="Shahmuradov I."/>
        </authorList>
    </citation>
    <scope>NUCLEOTIDE SEQUENCE [LARGE SCALE GENOMIC DNA]</scope>
    <source>
        <strain evidence="13">AG2017</strain>
        <strain evidence="15">cv. AG2017</strain>
        <tissue evidence="13">Leaf</tissue>
    </source>
</reference>
<feature type="binding site" evidence="7">
    <location>
        <position position="382"/>
    </location>
    <ligand>
        <name>ATP</name>
        <dbReference type="ChEBI" id="CHEBI:30616"/>
    </ligand>
</feature>
<comment type="subcellular location">
    <subcellularLocation>
        <location evidence="1">Membrane</location>
    </subcellularLocation>
</comment>
<dbReference type="Pfam" id="PF00069">
    <property type="entry name" value="Pkinase"/>
    <property type="match status" value="1"/>
</dbReference>
<evidence type="ECO:0000256" key="1">
    <source>
        <dbReference type="ARBA" id="ARBA00004370"/>
    </source>
</evidence>
<dbReference type="PANTHER" id="PTHR48007">
    <property type="entry name" value="LEUCINE-RICH REPEAT RECEPTOR-LIKE PROTEIN KINASE PXC1"/>
    <property type="match status" value="1"/>
</dbReference>
<dbReference type="Gene3D" id="3.80.10.10">
    <property type="entry name" value="Ribonuclease Inhibitor"/>
    <property type="match status" value="1"/>
</dbReference>
<keyword evidence="7" id="KW-0067">ATP-binding</keyword>
<evidence type="ECO:0000256" key="2">
    <source>
        <dbReference type="ARBA" id="ARBA00022614"/>
    </source>
</evidence>
<dbReference type="InterPro" id="IPR011009">
    <property type="entry name" value="Kinase-like_dom_sf"/>
</dbReference>
<keyword evidence="10" id="KW-0732">Signal</keyword>
<dbReference type="PROSITE" id="PS00107">
    <property type="entry name" value="PROTEIN_KINASE_ATP"/>
    <property type="match status" value="1"/>
</dbReference>
<dbReference type="FunFam" id="3.80.10.10:FF:000383">
    <property type="entry name" value="Leucine-rich repeat receptor protein kinase EMS1"/>
    <property type="match status" value="1"/>
</dbReference>
<feature type="signal peptide" evidence="10">
    <location>
        <begin position="1"/>
        <end position="25"/>
    </location>
</feature>
<organism evidence="12 14">
    <name type="scientific">Punica granatum</name>
    <name type="common">Pomegranate</name>
    <dbReference type="NCBI Taxonomy" id="22663"/>
    <lineage>
        <taxon>Eukaryota</taxon>
        <taxon>Viridiplantae</taxon>
        <taxon>Streptophyta</taxon>
        <taxon>Embryophyta</taxon>
        <taxon>Tracheophyta</taxon>
        <taxon>Spermatophyta</taxon>
        <taxon>Magnoliopsida</taxon>
        <taxon>eudicotyledons</taxon>
        <taxon>Gunneridae</taxon>
        <taxon>Pentapetalae</taxon>
        <taxon>rosids</taxon>
        <taxon>malvids</taxon>
        <taxon>Myrtales</taxon>
        <taxon>Lythraceae</taxon>
        <taxon>Punica</taxon>
    </lineage>
</organism>
<dbReference type="InterPro" id="IPR032675">
    <property type="entry name" value="LRR_dom_sf"/>
</dbReference>
<dbReference type="Proteomes" id="UP000197138">
    <property type="component" value="Unassembled WGS sequence"/>
</dbReference>
<evidence type="ECO:0000313" key="12">
    <source>
        <dbReference type="EMBL" id="OWM90482.1"/>
    </source>
</evidence>
<dbReference type="InterPro" id="IPR046959">
    <property type="entry name" value="PRK1-6/SRF4-like"/>
</dbReference>
<keyword evidence="15" id="KW-1185">Reference proteome</keyword>
<comment type="caution">
    <text evidence="12">The sequence shown here is derived from an EMBL/GenBank/DDBJ whole genome shotgun (WGS) entry which is preliminary data.</text>
</comment>
<dbReference type="EMBL" id="MTKT01000548">
    <property type="protein sequence ID" value="OWM90482.1"/>
    <property type="molecule type" value="Genomic_DNA"/>
</dbReference>
<dbReference type="Pfam" id="PF13855">
    <property type="entry name" value="LRR_8"/>
    <property type="match status" value="1"/>
</dbReference>
<dbReference type="Gene3D" id="1.10.510.10">
    <property type="entry name" value="Transferase(Phosphotransferase) domain 1"/>
    <property type="match status" value="1"/>
</dbReference>
<feature type="compositionally biased region" description="Low complexity" evidence="8">
    <location>
        <begin position="295"/>
        <end position="316"/>
    </location>
</feature>
<dbReference type="PANTHER" id="PTHR48007:SF79">
    <property type="entry name" value="(WILD MALAYSIAN BANANA) HYPOTHETICAL PROTEIN"/>
    <property type="match status" value="1"/>
</dbReference>
<keyword evidence="7" id="KW-0547">Nucleotide-binding</keyword>
<evidence type="ECO:0000256" key="5">
    <source>
        <dbReference type="ARBA" id="ARBA00022989"/>
    </source>
</evidence>
<dbReference type="InterPro" id="IPR001611">
    <property type="entry name" value="Leu-rich_rpt"/>
</dbReference>
<dbReference type="OrthoDB" id="69842at2759"/>
<sequence length="626" mass="69259">MAQLRFFRVFSVLSILLFLPAAAYAVDEGTRKSLVQFMNKLAPQREPGWGWNLSSDPCADLWKGVTCSSPSQTVKKIVLEGLELSGILDCDSLCSVKTISVLSLNDNNVSAVIPEEIAKCKRLTHLYLRSNKFSGKLPKGLSRLNNLKRLDLSGNDFTGELPDLARISGMLSFLAQDNRLEGGLPEFDFANFDEFNVSNNELVGPIPDVQGRFGVASFSGNPGLCGTPLPNVCPPAAPPKKKGGFSLKRFLVYSGYILLGLLIIVLLVAFKLSRRAKRKEDCRKNVKSGTASEVSNSRSNNKSNRTSNSSTINTRGNRSEYSITSMESGMTSSSLVVMDNRLVKKGLRFEDLLRAPAELLGRGKHGSLYKVMLGDRLLLAVKRVRDWRISKEEFRSRMEKIDRAKHPKVLPALALYCSNEEKLLVYEYQPSGSLFTLLHGNRDSQTFDWGSRLSVAVSIAEALAVMHESLLVDGIAHGNLKSTNILFDRDMELWISEYGLMPVDDQDPAYTPNNRNSSGRSGIFSADIFGFGVILLELLTGKMVQNNGYDLATWVQSAVREEWTVEVFDPTLTSEGASEERMVNLLQVALKCINPSAEERPSMSLVAAMVSKIKEDDERSLTWSEA</sequence>
<evidence type="ECO:0000313" key="15">
    <source>
        <dbReference type="Proteomes" id="UP000233551"/>
    </source>
</evidence>
<evidence type="ECO:0000259" key="11">
    <source>
        <dbReference type="PROSITE" id="PS50011"/>
    </source>
</evidence>
<evidence type="ECO:0000256" key="9">
    <source>
        <dbReference type="SAM" id="Phobius"/>
    </source>
</evidence>
<evidence type="ECO:0000256" key="10">
    <source>
        <dbReference type="SAM" id="SignalP"/>
    </source>
</evidence>
<keyword evidence="4" id="KW-0677">Repeat</keyword>
<dbReference type="GO" id="GO:0004672">
    <property type="term" value="F:protein kinase activity"/>
    <property type="evidence" value="ECO:0007669"/>
    <property type="project" value="InterPro"/>
</dbReference>
<keyword evidence="3 9" id="KW-0812">Transmembrane</keyword>
<evidence type="ECO:0000256" key="4">
    <source>
        <dbReference type="ARBA" id="ARBA00022737"/>
    </source>
</evidence>
<keyword evidence="6 9" id="KW-0472">Membrane</keyword>
<keyword evidence="5 9" id="KW-1133">Transmembrane helix</keyword>
<dbReference type="SUPFAM" id="SSF52058">
    <property type="entry name" value="L domain-like"/>
    <property type="match status" value="1"/>
</dbReference>
<evidence type="ECO:0000313" key="13">
    <source>
        <dbReference type="EMBL" id="PKI59153.1"/>
    </source>
</evidence>
<reference evidence="14" key="1">
    <citation type="journal article" date="2017" name="Plant J.">
        <title>The pomegranate (Punica granatum L.) genome and the genomics of punicalagin biosynthesis.</title>
        <authorList>
            <person name="Qin G."/>
            <person name="Xu C."/>
            <person name="Ming R."/>
            <person name="Tang H."/>
            <person name="Guyot R."/>
            <person name="Kramer E.M."/>
            <person name="Hu Y."/>
            <person name="Yi X."/>
            <person name="Qi Y."/>
            <person name="Xu X."/>
            <person name="Gao Z."/>
            <person name="Pan H."/>
            <person name="Jian J."/>
            <person name="Tian Y."/>
            <person name="Yue Z."/>
            <person name="Xu Y."/>
        </authorList>
    </citation>
    <scope>NUCLEOTIDE SEQUENCE [LARGE SCALE GENOMIC DNA]</scope>
    <source>
        <strain evidence="14">cv. Dabenzi</strain>
    </source>
</reference>
<feature type="chain" id="PRO_5014072096" description="Protein kinase domain-containing protein" evidence="10">
    <location>
        <begin position="26"/>
        <end position="626"/>
    </location>
</feature>
<feature type="transmembrane region" description="Helical" evidence="9">
    <location>
        <begin position="250"/>
        <end position="270"/>
    </location>
</feature>
<evidence type="ECO:0000256" key="6">
    <source>
        <dbReference type="ARBA" id="ARBA00023136"/>
    </source>
</evidence>
<dbReference type="EMBL" id="PGOL01001319">
    <property type="protein sequence ID" value="PKI59153.1"/>
    <property type="molecule type" value="Genomic_DNA"/>
</dbReference>
<keyword evidence="2" id="KW-0433">Leucine-rich repeat</keyword>
<evidence type="ECO:0000256" key="7">
    <source>
        <dbReference type="PROSITE-ProRule" id="PRU10141"/>
    </source>
</evidence>